<reference evidence="1" key="1">
    <citation type="submission" date="2014-09" db="EMBL/GenBank/DDBJ databases">
        <authorList>
            <person name="Magalhaes I.L.F."/>
            <person name="Oliveira U."/>
            <person name="Santos F.R."/>
            <person name="Vidigal T.H.D.A."/>
            <person name="Brescovit A.D."/>
            <person name="Santos A.J."/>
        </authorList>
    </citation>
    <scope>NUCLEOTIDE SEQUENCE</scope>
    <source>
        <tissue evidence="1">Shoot tissue taken approximately 20 cm above the soil surface</tissue>
    </source>
</reference>
<sequence>MIVGKINCSYVACKLAGWYGTPQLIPTKIQIAKLGYSTDIRNRSFQAAVPQTQFQKCRDVAIRWRN</sequence>
<dbReference type="AlphaFoldDB" id="A0A0A8Y0G4"/>
<evidence type="ECO:0000313" key="1">
    <source>
        <dbReference type="EMBL" id="JAD19591.1"/>
    </source>
</evidence>
<proteinExistence type="predicted"/>
<reference evidence="1" key="2">
    <citation type="journal article" date="2015" name="Data Brief">
        <title>Shoot transcriptome of the giant reed, Arundo donax.</title>
        <authorList>
            <person name="Barrero R.A."/>
            <person name="Guerrero F.D."/>
            <person name="Moolhuijzen P."/>
            <person name="Goolsby J.A."/>
            <person name="Tidwell J."/>
            <person name="Bellgard S.E."/>
            <person name="Bellgard M.I."/>
        </authorList>
    </citation>
    <scope>NUCLEOTIDE SEQUENCE</scope>
    <source>
        <tissue evidence="1">Shoot tissue taken approximately 20 cm above the soil surface</tissue>
    </source>
</reference>
<name>A0A0A8Y0G4_ARUDO</name>
<accession>A0A0A8Y0G4</accession>
<dbReference type="EMBL" id="GBRH01278304">
    <property type="protein sequence ID" value="JAD19591.1"/>
    <property type="molecule type" value="Transcribed_RNA"/>
</dbReference>
<organism evidence="1">
    <name type="scientific">Arundo donax</name>
    <name type="common">Giant reed</name>
    <name type="synonym">Donax arundinaceus</name>
    <dbReference type="NCBI Taxonomy" id="35708"/>
    <lineage>
        <taxon>Eukaryota</taxon>
        <taxon>Viridiplantae</taxon>
        <taxon>Streptophyta</taxon>
        <taxon>Embryophyta</taxon>
        <taxon>Tracheophyta</taxon>
        <taxon>Spermatophyta</taxon>
        <taxon>Magnoliopsida</taxon>
        <taxon>Liliopsida</taxon>
        <taxon>Poales</taxon>
        <taxon>Poaceae</taxon>
        <taxon>PACMAD clade</taxon>
        <taxon>Arundinoideae</taxon>
        <taxon>Arundineae</taxon>
        <taxon>Arundo</taxon>
    </lineage>
</organism>
<protein>
    <submittedName>
        <fullName evidence="1">Uncharacterized protein</fullName>
    </submittedName>
</protein>